<dbReference type="KEGG" id="hpse:HPF_22650"/>
<feature type="chain" id="PRO_5021002123" description="MatB fimbrillin" evidence="1">
    <location>
        <begin position="25"/>
        <end position="197"/>
    </location>
</feature>
<gene>
    <name evidence="2" type="ORF">HPF_22650</name>
</gene>
<name>A0A4P6X6A9_HYDPS</name>
<evidence type="ECO:0000313" key="2">
    <source>
        <dbReference type="EMBL" id="QBM30505.1"/>
    </source>
</evidence>
<dbReference type="EMBL" id="CP037867">
    <property type="protein sequence ID" value="QBM30505.1"/>
    <property type="molecule type" value="Genomic_DNA"/>
</dbReference>
<organism evidence="2 3">
    <name type="scientific">Hydrogenophaga pseudoflava</name>
    <name type="common">Pseudomonas carboxydoflava</name>
    <dbReference type="NCBI Taxonomy" id="47421"/>
    <lineage>
        <taxon>Bacteria</taxon>
        <taxon>Pseudomonadati</taxon>
        <taxon>Pseudomonadota</taxon>
        <taxon>Betaproteobacteria</taxon>
        <taxon>Burkholderiales</taxon>
        <taxon>Comamonadaceae</taxon>
        <taxon>Hydrogenophaga</taxon>
    </lineage>
</organism>
<dbReference type="Proteomes" id="UP000293912">
    <property type="component" value="Chromosome"/>
</dbReference>
<evidence type="ECO:0008006" key="4">
    <source>
        <dbReference type="Google" id="ProtNLM"/>
    </source>
</evidence>
<dbReference type="RefSeq" id="WP_133157921.1">
    <property type="nucleotide sequence ID" value="NZ_CP037867.1"/>
</dbReference>
<accession>A0A4P6X6A9</accession>
<protein>
    <recommendedName>
        <fullName evidence="4">MatB fimbrillin</fullName>
    </recommendedName>
</protein>
<keyword evidence="3" id="KW-1185">Reference proteome</keyword>
<evidence type="ECO:0000256" key="1">
    <source>
        <dbReference type="SAM" id="SignalP"/>
    </source>
</evidence>
<feature type="signal peptide" evidence="1">
    <location>
        <begin position="1"/>
        <end position="24"/>
    </location>
</feature>
<reference evidence="2 3" key="1">
    <citation type="submission" date="2019-03" db="EMBL/GenBank/DDBJ databases">
        <authorList>
            <person name="Sebastian G."/>
            <person name="Baumann P."/>
            <person name="Ruckert C."/>
            <person name="Kalinowski J."/>
            <person name="Nebel B."/>
            <person name="Takors R."/>
            <person name="Blombach B."/>
        </authorList>
    </citation>
    <scope>NUCLEOTIDE SEQUENCE [LARGE SCALE GENOMIC DNA]</scope>
    <source>
        <strain evidence="2 3">DSM 1084</strain>
    </source>
</reference>
<keyword evidence="1" id="KW-0732">Signal</keyword>
<sequence precursor="true">MNKSSLILKSALALALATPLLASAESQLTVGTGDANARLDFRIVVPRVLFLGVGTGAAGLTANSTIDTVTFDYSSNPSAIGTGAAAGAITGNVVPVRVVGNNGQITLTANTTGALTNGTADTIAWSQITATSSLAALPSPAIPLTGAGVASNVTLSSGTKITDRSANWTFSYANSAVVAPGTYGTTNGRVTYTAAMP</sequence>
<evidence type="ECO:0000313" key="3">
    <source>
        <dbReference type="Proteomes" id="UP000293912"/>
    </source>
</evidence>
<dbReference type="AlphaFoldDB" id="A0A4P6X6A9"/>
<proteinExistence type="predicted"/>